<dbReference type="Proteomes" id="UP001497392">
    <property type="component" value="Unassembled WGS sequence"/>
</dbReference>
<accession>A0ABP1G210</accession>
<proteinExistence type="predicted"/>
<name>A0ABP1G210_9CHLO</name>
<protein>
    <submittedName>
        <fullName evidence="1">G9095 protein</fullName>
    </submittedName>
</protein>
<organism evidence="1 2">
    <name type="scientific">Coccomyxa viridis</name>
    <dbReference type="NCBI Taxonomy" id="1274662"/>
    <lineage>
        <taxon>Eukaryota</taxon>
        <taxon>Viridiplantae</taxon>
        <taxon>Chlorophyta</taxon>
        <taxon>core chlorophytes</taxon>
        <taxon>Trebouxiophyceae</taxon>
        <taxon>Trebouxiophyceae incertae sedis</taxon>
        <taxon>Coccomyxaceae</taxon>
        <taxon>Coccomyxa</taxon>
    </lineage>
</organism>
<comment type="caution">
    <text evidence="1">The sequence shown here is derived from an EMBL/GenBank/DDBJ whole genome shotgun (WGS) entry which is preliminary data.</text>
</comment>
<evidence type="ECO:0000313" key="1">
    <source>
        <dbReference type="EMBL" id="CAL5226250.1"/>
    </source>
</evidence>
<reference evidence="1 2" key="1">
    <citation type="submission" date="2024-06" db="EMBL/GenBank/DDBJ databases">
        <authorList>
            <person name="Kraege A."/>
            <person name="Thomma B."/>
        </authorList>
    </citation>
    <scope>NUCLEOTIDE SEQUENCE [LARGE SCALE GENOMIC DNA]</scope>
</reference>
<evidence type="ECO:0000313" key="2">
    <source>
        <dbReference type="Proteomes" id="UP001497392"/>
    </source>
</evidence>
<dbReference type="EMBL" id="CAXHTA020000016">
    <property type="protein sequence ID" value="CAL5226250.1"/>
    <property type="molecule type" value="Genomic_DNA"/>
</dbReference>
<gene>
    <name evidence="1" type="primary">g9095</name>
    <name evidence="1" type="ORF">VP750_LOCUS8156</name>
</gene>
<keyword evidence="2" id="KW-1185">Reference proteome</keyword>
<sequence length="189" mass="21429">MHVTPTESLSPAFTAADSIVILANTFVQAGVIIDGARQELMKPDDECVTLLVNGKAIAVMDLMHALVDRIARLCQARCPLEEFEDREVCFSTYSFRCSTYVDLSPLQREISKLRYMGTDTCAFMRGLQHREPWIGPVSVREDDGVRDIYDDQGVGLLEDFLFPIYKLIREMLLRLAHTHLVPPDDLPHF</sequence>